<dbReference type="Pfam" id="PF12643">
    <property type="entry name" value="MazG-like"/>
    <property type="match status" value="1"/>
</dbReference>
<dbReference type="SUPFAM" id="SSF101386">
    <property type="entry name" value="all-alpha NTP pyrophosphatases"/>
    <property type="match status" value="1"/>
</dbReference>
<dbReference type="GO" id="GO:0047429">
    <property type="term" value="F:nucleoside triphosphate diphosphatase activity"/>
    <property type="evidence" value="ECO:0007669"/>
    <property type="project" value="InterPro"/>
</dbReference>
<dbReference type="Gene3D" id="1.10.287.1080">
    <property type="entry name" value="MazG-like"/>
    <property type="match status" value="1"/>
</dbReference>
<evidence type="ECO:0000313" key="2">
    <source>
        <dbReference type="Proteomes" id="UP000464314"/>
    </source>
</evidence>
<protein>
    <recommendedName>
        <fullName evidence="3">Pyrophosphatase</fullName>
    </recommendedName>
</protein>
<gene>
    <name evidence="1" type="ORF">Ana3638_22245</name>
</gene>
<proteinExistence type="predicted"/>
<organism evidence="1 2">
    <name type="scientific">Anaerocolumna sedimenticola</name>
    <dbReference type="NCBI Taxonomy" id="2696063"/>
    <lineage>
        <taxon>Bacteria</taxon>
        <taxon>Bacillati</taxon>
        <taxon>Bacillota</taxon>
        <taxon>Clostridia</taxon>
        <taxon>Lachnospirales</taxon>
        <taxon>Lachnospiraceae</taxon>
        <taxon>Anaerocolumna</taxon>
    </lineage>
</organism>
<keyword evidence="2" id="KW-1185">Reference proteome</keyword>
<dbReference type="Proteomes" id="UP000464314">
    <property type="component" value="Chromosome"/>
</dbReference>
<sequence>MDLLQLQKRVYQNKIEKGFNVTDIFQEFCYTYGELSEACEAYLKKKDDLGEELADVAIYLLGLSELLGINLEQEIMNKMEKNEKRQYVKKMVSLQK</sequence>
<dbReference type="InterPro" id="IPR025984">
    <property type="entry name" value="DCTPP"/>
</dbReference>
<name>A0A6P1TRH0_9FIRM</name>
<reference evidence="1 2" key="1">
    <citation type="submission" date="2020-01" db="EMBL/GenBank/DDBJ databases">
        <title>Genome analysis of Anaerocolumna sp. CBA3638.</title>
        <authorList>
            <person name="Kim J."/>
            <person name="Roh S.W."/>
        </authorList>
    </citation>
    <scope>NUCLEOTIDE SEQUENCE [LARGE SCALE GENOMIC DNA]</scope>
    <source>
        <strain evidence="1 2">CBA3638</strain>
    </source>
</reference>
<evidence type="ECO:0000313" key="1">
    <source>
        <dbReference type="EMBL" id="QHQ63860.1"/>
    </source>
</evidence>
<accession>A0A6P1TRH0</accession>
<dbReference type="AlphaFoldDB" id="A0A6P1TRH0"/>
<evidence type="ECO:0008006" key="3">
    <source>
        <dbReference type="Google" id="ProtNLM"/>
    </source>
</evidence>
<dbReference type="GO" id="GO:0009143">
    <property type="term" value="P:nucleoside triphosphate catabolic process"/>
    <property type="evidence" value="ECO:0007669"/>
    <property type="project" value="InterPro"/>
</dbReference>
<dbReference type="KEGG" id="anr:Ana3638_22245"/>
<dbReference type="EMBL" id="CP048000">
    <property type="protein sequence ID" value="QHQ63860.1"/>
    <property type="molecule type" value="Genomic_DNA"/>
</dbReference>